<evidence type="ECO:0000313" key="1">
    <source>
        <dbReference type="EMBL" id="MFC3108672.1"/>
    </source>
</evidence>
<proteinExistence type="predicted"/>
<accession>A0ABV7F4F0</accession>
<reference evidence="2" key="1">
    <citation type="journal article" date="2019" name="Int. J. Syst. Evol. Microbiol.">
        <title>The Global Catalogue of Microorganisms (GCM) 10K type strain sequencing project: providing services to taxonomists for standard genome sequencing and annotation.</title>
        <authorList>
            <consortium name="The Broad Institute Genomics Platform"/>
            <consortium name="The Broad Institute Genome Sequencing Center for Infectious Disease"/>
            <person name="Wu L."/>
            <person name="Ma J."/>
        </authorList>
    </citation>
    <scope>NUCLEOTIDE SEQUENCE [LARGE SCALE GENOMIC DNA]</scope>
    <source>
        <strain evidence="2">KCTC 42986</strain>
    </source>
</reference>
<dbReference type="RefSeq" id="WP_390324585.1">
    <property type="nucleotide sequence ID" value="NZ_JBHRTP010000034.1"/>
</dbReference>
<protein>
    <recommendedName>
        <fullName evidence="3">YCII-related domain-containing protein</fullName>
    </recommendedName>
</protein>
<dbReference type="EMBL" id="JBHRTP010000034">
    <property type="protein sequence ID" value="MFC3108672.1"/>
    <property type="molecule type" value="Genomic_DNA"/>
</dbReference>
<sequence length="124" mass="13706">MSHKGKIQLTLFFVAPPDQVAEGDRLFRSHGPWMEATHHREGDKALLSYNVSKAPELSNSMDPNSAPTGNTCFILSEIYETGAGVADHFQMAESSWQDFPALVKWMEKCTVTGLPAAPIINSLW</sequence>
<organism evidence="1 2">
    <name type="scientific">Undibacterium arcticum</name>
    <dbReference type="NCBI Taxonomy" id="1762892"/>
    <lineage>
        <taxon>Bacteria</taxon>
        <taxon>Pseudomonadati</taxon>
        <taxon>Pseudomonadota</taxon>
        <taxon>Betaproteobacteria</taxon>
        <taxon>Burkholderiales</taxon>
        <taxon>Oxalobacteraceae</taxon>
        <taxon>Undibacterium</taxon>
    </lineage>
</organism>
<name>A0ABV7F4F0_9BURK</name>
<dbReference type="Proteomes" id="UP001595530">
    <property type="component" value="Unassembled WGS sequence"/>
</dbReference>
<keyword evidence="2" id="KW-1185">Reference proteome</keyword>
<evidence type="ECO:0008006" key="3">
    <source>
        <dbReference type="Google" id="ProtNLM"/>
    </source>
</evidence>
<comment type="caution">
    <text evidence="1">The sequence shown here is derived from an EMBL/GenBank/DDBJ whole genome shotgun (WGS) entry which is preliminary data.</text>
</comment>
<evidence type="ECO:0000313" key="2">
    <source>
        <dbReference type="Proteomes" id="UP001595530"/>
    </source>
</evidence>
<gene>
    <name evidence="1" type="ORF">ACFOFO_11970</name>
</gene>